<dbReference type="RefSeq" id="WP_145182382.1">
    <property type="nucleotide sequence ID" value="NZ_CP036290.1"/>
</dbReference>
<evidence type="ECO:0000313" key="4">
    <source>
        <dbReference type="EMBL" id="QDU83166.1"/>
    </source>
</evidence>
<dbReference type="PANTHER" id="PTHR14859:SF15">
    <property type="entry name" value="ENDONUCLEASE_EXONUCLEASE_PHOSPHATASE DOMAIN-CONTAINING PROTEIN"/>
    <property type="match status" value="1"/>
</dbReference>
<proteinExistence type="predicted"/>
<reference evidence="4 5" key="1">
    <citation type="submission" date="2019-02" db="EMBL/GenBank/DDBJ databases">
        <title>Deep-cultivation of Planctomycetes and their phenomic and genomic characterization uncovers novel biology.</title>
        <authorList>
            <person name="Wiegand S."/>
            <person name="Jogler M."/>
            <person name="Boedeker C."/>
            <person name="Pinto D."/>
            <person name="Vollmers J."/>
            <person name="Rivas-Marin E."/>
            <person name="Kohn T."/>
            <person name="Peeters S.H."/>
            <person name="Heuer A."/>
            <person name="Rast P."/>
            <person name="Oberbeckmann S."/>
            <person name="Bunk B."/>
            <person name="Jeske O."/>
            <person name="Meyerdierks A."/>
            <person name="Storesund J.E."/>
            <person name="Kallscheuer N."/>
            <person name="Luecker S."/>
            <person name="Lage O.M."/>
            <person name="Pohl T."/>
            <person name="Merkel B.J."/>
            <person name="Hornburger P."/>
            <person name="Mueller R.-W."/>
            <person name="Bruemmer F."/>
            <person name="Labrenz M."/>
            <person name="Spormann A.M."/>
            <person name="Op den Camp H."/>
            <person name="Overmann J."/>
            <person name="Amann R."/>
            <person name="Jetten M.S.M."/>
            <person name="Mascher T."/>
            <person name="Medema M.H."/>
            <person name="Devos D.P."/>
            <person name="Kaster A.-K."/>
            <person name="Ovreas L."/>
            <person name="Rohde M."/>
            <person name="Galperin M.Y."/>
            <person name="Jogler C."/>
        </authorList>
    </citation>
    <scope>NUCLEOTIDE SEQUENCE [LARGE SCALE GENOMIC DNA]</scope>
    <source>
        <strain evidence="4 5">Pla163</strain>
    </source>
</reference>
<accession>A0A518CVC3</accession>
<keyword evidence="2" id="KW-0732">Signal</keyword>
<dbReference type="InterPro" id="IPR051916">
    <property type="entry name" value="GPI-anchor_lipid_remodeler"/>
</dbReference>
<dbReference type="GO" id="GO:0003824">
    <property type="term" value="F:catalytic activity"/>
    <property type="evidence" value="ECO:0007669"/>
    <property type="project" value="InterPro"/>
</dbReference>
<gene>
    <name evidence="4" type="ORF">Pla163_02630</name>
</gene>
<name>A0A518CVC3_9BACT</name>
<dbReference type="InterPro" id="IPR005135">
    <property type="entry name" value="Endo/exonuclease/phosphatase"/>
</dbReference>
<organism evidence="4 5">
    <name type="scientific">Rohdeia mirabilis</name>
    <dbReference type="NCBI Taxonomy" id="2528008"/>
    <lineage>
        <taxon>Bacteria</taxon>
        <taxon>Pseudomonadati</taxon>
        <taxon>Planctomycetota</taxon>
        <taxon>Planctomycetia</taxon>
        <taxon>Planctomycetia incertae sedis</taxon>
        <taxon>Rohdeia</taxon>
    </lineage>
</organism>
<dbReference type="Proteomes" id="UP000319342">
    <property type="component" value="Chromosome"/>
</dbReference>
<dbReference type="PROSITE" id="PS51257">
    <property type="entry name" value="PROKAR_LIPOPROTEIN"/>
    <property type="match status" value="1"/>
</dbReference>
<feature type="coiled-coil region" evidence="1">
    <location>
        <begin position="280"/>
        <end position="307"/>
    </location>
</feature>
<evidence type="ECO:0000259" key="3">
    <source>
        <dbReference type="Pfam" id="PF03372"/>
    </source>
</evidence>
<sequence precursor="true">MLRTLPVLALSLALAGCAAPDSGRGEAQHSGTSGADARRTFAFRGLDLHGLLPPPPEYQPGRDEWFVYQGAPNEEFRKHWEALEAHLTPYVRLVEDFADDARAAIAEAGGHVDSLEVAWVAGRTLMVEGDARALDAAEAFVTERRAAADSWRANPHLDVLTWNIWHGGREDGEDIGPQRVVDVIRANGADVVAMQETYGSGERIADVLGFHFHPRGTNVSILSRYPVLADLSVHEPFQCVGALLALPDASRVAVFAVWLPYSGEIWAEGTRDTDDPDAMLAACEASRAELEQLLVALEQRLADERLEGVPVVLAGDFNAMSHLDYGEAAIDQYGVALRWPTSELMARAGFRDAYRELHPVVDRAADATWTPRFPEQEQDRIDFVHYRSRPDPARVARAATERRAFALENTLGPWRAVSARVIREHVVDGVERFPSDHAAVLARLERRPHSTTEVGTLRAATYNVRHGEGSDGVLDLVRTADVLRELEADFVGLQEVDLGVARTNGVNQPLALADALGMHPAFGSFMDYQGGRYGMAILSKHPLVDTYALRLPDGNEPRVALIAEARLPDDSTVLVVNVHFDWVDDDGFRFAQARALAEHLAELDRPFVLLGDFNDGPDSRTLALFRELATEADKPDAARSTWPADEPRVEIDFVFAGPPAAWNVGPARVVDESVASDHRPVVAELVRR</sequence>
<feature type="chain" id="PRO_5022152106" description="Endonuclease/exonuclease/phosphatase domain-containing protein" evidence="2">
    <location>
        <begin position="19"/>
        <end position="688"/>
    </location>
</feature>
<dbReference type="InterPro" id="IPR036691">
    <property type="entry name" value="Endo/exonu/phosph_ase_sf"/>
</dbReference>
<dbReference type="Pfam" id="PF03372">
    <property type="entry name" value="Exo_endo_phos"/>
    <property type="match status" value="2"/>
</dbReference>
<dbReference type="AlphaFoldDB" id="A0A518CVC3"/>
<evidence type="ECO:0000313" key="5">
    <source>
        <dbReference type="Proteomes" id="UP000319342"/>
    </source>
</evidence>
<feature type="domain" description="Endonuclease/exonuclease/phosphatase" evidence="3">
    <location>
        <begin position="160"/>
        <end position="437"/>
    </location>
</feature>
<keyword evidence="5" id="KW-1185">Reference proteome</keyword>
<keyword evidence="1" id="KW-0175">Coiled coil</keyword>
<dbReference type="EMBL" id="CP036290">
    <property type="protein sequence ID" value="QDU83166.1"/>
    <property type="molecule type" value="Genomic_DNA"/>
</dbReference>
<dbReference type="PANTHER" id="PTHR14859">
    <property type="entry name" value="CALCOFLUOR WHITE HYPERSENSITIVE PROTEIN PRECURSOR"/>
    <property type="match status" value="1"/>
</dbReference>
<evidence type="ECO:0000256" key="1">
    <source>
        <dbReference type="SAM" id="Coils"/>
    </source>
</evidence>
<dbReference type="SUPFAM" id="SSF56219">
    <property type="entry name" value="DNase I-like"/>
    <property type="match status" value="2"/>
</dbReference>
<protein>
    <recommendedName>
        <fullName evidence="3">Endonuclease/exonuclease/phosphatase domain-containing protein</fullName>
    </recommendedName>
</protein>
<evidence type="ECO:0000256" key="2">
    <source>
        <dbReference type="SAM" id="SignalP"/>
    </source>
</evidence>
<feature type="domain" description="Endonuclease/exonuclease/phosphatase" evidence="3">
    <location>
        <begin position="460"/>
        <end position="678"/>
    </location>
</feature>
<feature type="signal peptide" evidence="2">
    <location>
        <begin position="1"/>
        <end position="18"/>
    </location>
</feature>
<dbReference type="GO" id="GO:0016020">
    <property type="term" value="C:membrane"/>
    <property type="evidence" value="ECO:0007669"/>
    <property type="project" value="GOC"/>
</dbReference>
<dbReference type="Gene3D" id="3.60.10.10">
    <property type="entry name" value="Endonuclease/exonuclease/phosphatase"/>
    <property type="match status" value="2"/>
</dbReference>
<dbReference type="OrthoDB" id="9812856at2"/>
<dbReference type="GO" id="GO:0006506">
    <property type="term" value="P:GPI anchor biosynthetic process"/>
    <property type="evidence" value="ECO:0007669"/>
    <property type="project" value="TreeGrafter"/>
</dbReference>